<name>A0A0F9HE62_9ZZZZ</name>
<gene>
    <name evidence="2" type="ORF">LCGC14_1713450</name>
</gene>
<proteinExistence type="predicted"/>
<dbReference type="EMBL" id="LAZR01015321">
    <property type="protein sequence ID" value="KKM13706.1"/>
    <property type="molecule type" value="Genomic_DNA"/>
</dbReference>
<evidence type="ECO:0000313" key="2">
    <source>
        <dbReference type="EMBL" id="KKM13706.1"/>
    </source>
</evidence>
<reference evidence="2" key="1">
    <citation type="journal article" date="2015" name="Nature">
        <title>Complex archaea that bridge the gap between prokaryotes and eukaryotes.</title>
        <authorList>
            <person name="Spang A."/>
            <person name="Saw J.H."/>
            <person name="Jorgensen S.L."/>
            <person name="Zaremba-Niedzwiedzka K."/>
            <person name="Martijn J."/>
            <person name="Lind A.E."/>
            <person name="van Eijk R."/>
            <person name="Schleper C."/>
            <person name="Guy L."/>
            <person name="Ettema T.J."/>
        </authorList>
    </citation>
    <scope>NUCLEOTIDE SEQUENCE</scope>
</reference>
<comment type="caution">
    <text evidence="2">The sequence shown here is derived from an EMBL/GenBank/DDBJ whole genome shotgun (WGS) entry which is preliminary data.</text>
</comment>
<accession>A0A0F9HE62</accession>
<protein>
    <submittedName>
        <fullName evidence="2">Uncharacterized protein</fullName>
    </submittedName>
</protein>
<evidence type="ECO:0000256" key="1">
    <source>
        <dbReference type="SAM" id="MobiDB-lite"/>
    </source>
</evidence>
<sequence>VATVANLMNQNAMTGVAYMKTAGYDTTNRIMRKCAWYLHTDPLIKLPLIQRDVVPAEYDISDTEVRMTSPARVEETQVFLTPEVRRGDFLDFAFSIEQDSMAPINWQVRLQQMEILMIKMFPAVAAAAQIAAQMGTPFSFQRAIVRIAKMMNIEWIDEIFQSPELVAMMAMIARQGPQASDSVASLAATQQNKGAVTAKTSPSPQRQQRETAQAGAASSQRELPVREL</sequence>
<feature type="region of interest" description="Disordered" evidence="1">
    <location>
        <begin position="182"/>
        <end position="228"/>
    </location>
</feature>
<feature type="compositionally biased region" description="Polar residues" evidence="1">
    <location>
        <begin position="182"/>
        <end position="206"/>
    </location>
</feature>
<dbReference type="AlphaFoldDB" id="A0A0F9HE62"/>
<feature type="non-terminal residue" evidence="2">
    <location>
        <position position="1"/>
    </location>
</feature>
<organism evidence="2">
    <name type="scientific">marine sediment metagenome</name>
    <dbReference type="NCBI Taxonomy" id="412755"/>
    <lineage>
        <taxon>unclassified sequences</taxon>
        <taxon>metagenomes</taxon>
        <taxon>ecological metagenomes</taxon>
    </lineage>
</organism>